<evidence type="ECO:0000313" key="2">
    <source>
        <dbReference type="Proteomes" id="UP000694871"/>
    </source>
</evidence>
<feature type="region of interest" description="Disordered" evidence="1">
    <location>
        <begin position="247"/>
        <end position="273"/>
    </location>
</feature>
<sequence length="273" mass="27920">MNYGNDWDMYLVPSYVGTQIWGVNGAAVLPVAAVVTEGFARPALGLVLLVGGEAGQIVPRVAGPRLAGAVGGGQVLVGVAAGASRVVVGGPAAAGEDGGGGGGGGGGLLVEASEGITSTSVMSQPRPPSRAPETHICSTAALPETGSSQMNTGDVCRGALLSGRRFWLAGAPSTLTAVVLAAPETNRPPFGARRSRKLARLRAENLPLQCFESNLPHLPAEELEIAIQDPRSGRLLEPNLHAARLPIDSRRAHEHRGWGGGTEKPERSEAGLS</sequence>
<organism evidence="2 3">
    <name type="scientific">Gekko japonicus</name>
    <name type="common">Schlegel's Japanese gecko</name>
    <dbReference type="NCBI Taxonomy" id="146911"/>
    <lineage>
        <taxon>Eukaryota</taxon>
        <taxon>Metazoa</taxon>
        <taxon>Chordata</taxon>
        <taxon>Craniata</taxon>
        <taxon>Vertebrata</taxon>
        <taxon>Euteleostomi</taxon>
        <taxon>Lepidosauria</taxon>
        <taxon>Squamata</taxon>
        <taxon>Bifurcata</taxon>
        <taxon>Gekkota</taxon>
        <taxon>Gekkonidae</taxon>
        <taxon>Gekkoninae</taxon>
        <taxon>Gekko</taxon>
    </lineage>
</organism>
<dbReference type="GeneID" id="107116620"/>
<keyword evidence="2" id="KW-1185">Reference proteome</keyword>
<gene>
    <name evidence="3" type="primary">LOC107116620</name>
</gene>
<dbReference type="RefSeq" id="XP_015274056.1">
    <property type="nucleotide sequence ID" value="XM_015418570.1"/>
</dbReference>
<name>A0ABM1KK19_GEKJA</name>
<evidence type="ECO:0000256" key="1">
    <source>
        <dbReference type="SAM" id="MobiDB-lite"/>
    </source>
</evidence>
<reference evidence="3" key="1">
    <citation type="submission" date="2025-08" db="UniProtKB">
        <authorList>
            <consortium name="RefSeq"/>
        </authorList>
    </citation>
    <scope>IDENTIFICATION</scope>
</reference>
<accession>A0ABM1KK19</accession>
<proteinExistence type="predicted"/>
<evidence type="ECO:0000313" key="3">
    <source>
        <dbReference type="RefSeq" id="XP_015274056.1"/>
    </source>
</evidence>
<dbReference type="Proteomes" id="UP000694871">
    <property type="component" value="Unplaced"/>
</dbReference>
<protein>
    <submittedName>
        <fullName evidence="3">Uncharacterized protein LOC107116620</fullName>
    </submittedName>
</protein>